<evidence type="ECO:0000313" key="3">
    <source>
        <dbReference type="Proteomes" id="UP000018566"/>
    </source>
</evidence>
<sequence>MNNNSKFLFSPINANGNNPYFLDVDNWKDVFCYLVNTLEMKYTKVVNKSQLIDALFPDPNDQRIGPFYWNIYDNYKLDNVLKPLYDFHSSLLGNILEWGLFGTIRMGSLAYHIQDFVNIICVKHINEFNQIIDDLQQDNVSTKTVDKFRNICIELRTKSLLFPQEVNKILDASRNLANNLIKVNAILDSTVQQFENVYQSSQSNNDKYYLRIVKEYLGNEQQDLEKQTPNHLNTLQKLRGIWTVFGDNLEKLIHACDDDLIDFDAMIASINLEDAITSWKEVKNNIDKFIPEWEIFKKQGC</sequence>
<dbReference type="KEGG" id="bthu:YBT1518_p00095"/>
<evidence type="ECO:0000313" key="2">
    <source>
        <dbReference type="EMBL" id="AGC39304.1"/>
    </source>
</evidence>
<protein>
    <submittedName>
        <fullName evidence="1 2">R2</fullName>
    </submittedName>
</protein>
<accession>Q8KTC9</accession>
<dbReference type="EMBL" id="AF499736">
    <property type="protein sequence ID" value="AAM46850.1"/>
    <property type="molecule type" value="Genomic_DNA"/>
</dbReference>
<reference evidence="1" key="1">
    <citation type="journal article" date="2008" name="Appl. Environ. Microbiol.">
        <title>New strategy for isolating novel nematicidal crystal protein genes from Bacillus thuringiensis strain YBT-1518.</title>
        <authorList>
            <person name="Guo S."/>
            <person name="Liu M."/>
            <person name="Peng D."/>
            <person name="Ji S."/>
            <person name="Wang P."/>
            <person name="Yu Z."/>
            <person name="Sun M."/>
        </authorList>
    </citation>
    <scope>NUCLEOTIDE SEQUENCE</scope>
    <source>
        <strain evidence="1">YBT-1518</strain>
    </source>
</reference>
<name>Q8KTC9_BACTU</name>
<dbReference type="EMBL" id="CP002486">
    <property type="protein sequence ID" value="AGC39304.1"/>
    <property type="molecule type" value="Genomic_DNA"/>
</dbReference>
<keyword evidence="2" id="KW-0614">Plasmid</keyword>
<dbReference type="SUPFAM" id="SSF58100">
    <property type="entry name" value="Bacterial hemolysins"/>
    <property type="match status" value="1"/>
</dbReference>
<evidence type="ECO:0000313" key="1">
    <source>
        <dbReference type="EMBL" id="AAM46850.1"/>
    </source>
</evidence>
<gene>
    <name evidence="2" type="ORF">YBT1518_p00095</name>
</gene>
<dbReference type="RefSeq" id="WP_015345272.1">
    <property type="nucleotide sequence ID" value="NC_020124.1"/>
</dbReference>
<organism evidence="1">
    <name type="scientific">Bacillus thuringiensis YBT-1518</name>
    <dbReference type="NCBI Taxonomy" id="529122"/>
    <lineage>
        <taxon>Bacteria</taxon>
        <taxon>Bacillati</taxon>
        <taxon>Bacillota</taxon>
        <taxon>Bacilli</taxon>
        <taxon>Bacillales</taxon>
        <taxon>Bacillaceae</taxon>
        <taxon>Bacillus</taxon>
        <taxon>Bacillus cereus group</taxon>
    </lineage>
</organism>
<geneLocation type="plasmid" evidence="2 3">
    <name>pBMB0228</name>
</geneLocation>
<dbReference type="AlphaFoldDB" id="Q8KTC9"/>
<dbReference type="Gene3D" id="1.20.1170.10">
    <property type="match status" value="1"/>
</dbReference>
<reference evidence="2 3" key="3">
    <citation type="submission" date="2011-01" db="EMBL/GenBank/DDBJ databases">
        <authorList>
            <person name="Sun M."/>
            <person name="Guo S."/>
            <person name="Wang P."/>
        </authorList>
    </citation>
    <scope>NUCLEOTIDE SEQUENCE [LARGE SCALE GENOMIC DNA]</scope>
    <source>
        <strain evidence="2 3">YBT-1518</strain>
        <plasmid evidence="2 3">pBMB0228</plasmid>
    </source>
</reference>
<reference evidence="1" key="2">
    <citation type="journal article" date="2008" name="J. Microbiol. Biotechnol.">
        <title>A novel negative regulatory factor for nematicidal Cry protein gene expression in Bacillus thuringiensis.</title>
        <authorList>
            <person name="Yu Z."/>
            <person name="Bai P."/>
            <person name="Bai P."/>
            <person name="Ye W."/>
            <person name="Zhang F."/>
            <person name="Ruan L."/>
            <person name="Yu Z."/>
            <person name="Sun M."/>
        </authorList>
    </citation>
    <scope>NUCLEOTIDE SEQUENCE</scope>
    <source>
        <strain evidence="1">YBT-1518</strain>
    </source>
</reference>
<dbReference type="Proteomes" id="UP000018566">
    <property type="component" value="Plasmid pBMB0228"/>
</dbReference>
<dbReference type="HOGENOM" id="CLU_067268_0_0_9"/>
<proteinExistence type="predicted"/>